<keyword evidence="1" id="KW-0378">Hydrolase</keyword>
<proteinExistence type="predicted"/>
<keyword evidence="2" id="KW-1185">Reference proteome</keyword>
<dbReference type="EMBL" id="KZ820491">
    <property type="protein sequence ID" value="PWN47244.1"/>
    <property type="molecule type" value="Genomic_DNA"/>
</dbReference>
<protein>
    <submittedName>
        <fullName evidence="1">P-loop containing nucleoside triphosphate hydrolase protein</fullName>
    </submittedName>
</protein>
<organism evidence="1 2">
    <name type="scientific">Violaceomyces palustris</name>
    <dbReference type="NCBI Taxonomy" id="1673888"/>
    <lineage>
        <taxon>Eukaryota</taxon>
        <taxon>Fungi</taxon>
        <taxon>Dikarya</taxon>
        <taxon>Basidiomycota</taxon>
        <taxon>Ustilaginomycotina</taxon>
        <taxon>Ustilaginomycetes</taxon>
        <taxon>Violaceomycetales</taxon>
        <taxon>Violaceomycetaceae</taxon>
        <taxon>Violaceomyces</taxon>
    </lineage>
</organism>
<reference evidence="1 2" key="1">
    <citation type="journal article" date="2018" name="Mol. Biol. Evol.">
        <title>Broad Genomic Sampling Reveals a Smut Pathogenic Ancestry of the Fungal Clade Ustilaginomycotina.</title>
        <authorList>
            <person name="Kijpornyongpan T."/>
            <person name="Mondo S.J."/>
            <person name="Barry K."/>
            <person name="Sandor L."/>
            <person name="Lee J."/>
            <person name="Lipzen A."/>
            <person name="Pangilinan J."/>
            <person name="LaButti K."/>
            <person name="Hainaut M."/>
            <person name="Henrissat B."/>
            <person name="Grigoriev I.V."/>
            <person name="Spatafora J.W."/>
            <person name="Aime M.C."/>
        </authorList>
    </citation>
    <scope>NUCLEOTIDE SEQUENCE [LARGE SCALE GENOMIC DNA]</scope>
    <source>
        <strain evidence="1 2">SA 807</strain>
    </source>
</reference>
<accession>A0ACD0NNA0</accession>
<gene>
    <name evidence="1" type="ORF">IE53DRAFT_335741</name>
</gene>
<dbReference type="Proteomes" id="UP000245626">
    <property type="component" value="Unassembled WGS sequence"/>
</dbReference>
<evidence type="ECO:0000313" key="2">
    <source>
        <dbReference type="Proteomes" id="UP000245626"/>
    </source>
</evidence>
<sequence length="1341" mass="147361">MKKAVIEGRSGERDQGLFRPHSSKLPLILYIFSFAPPLPTIFSTQFFRHPTVQYTLAFVFALVSALAIPSLDLLYGRWTGEITRVDATPASIRFYSNQAGYIIFVVGLVQLLLTWSALTLFMLSAEKLTSRLRVAYFSSLLSQDVSFFDVHGSGELSGRVSRDIDHIRIGIGEKMLHVGNGFGVMIASTVVGFLRSPSIAGVLFGIIPITMALFAFLGKMTDRVSVSASRIEGQIATFMEQILSSPRIVHAFSLSEALLTKLDTSFINPLQKYSRYRAAIRSVELASVYAVMMWNYSAFFAWGAHQIAGGHTTIGPATTAFWSFINSFFTIANVVPHMASIIQAFVSLRIIRQTITSSPRVNVRDTSGMKLYDTEQANRFATSFEIVDVSFAYPSRPNVQSLKDVSFTLEAGKATALVGPSGSGKSTIMSLLMREFDPEPRSPQVPTPDDIEKSVEKANKGQILFAGQDIRNLNVSWYRSQIGIVSQHPQLFSGSVLDNLVAALTQDQKRQIKEQAEAQSIDPEQLIRQISINALKKAQAWDFVSGLSRGLDTLLSRTNKLSGGQRQRLAIARALIRQPKVLFLDEATSALDSTNEERIRVALEKEQHDRKMTCCIIAHRLSTVRHADKIVVFANGCIVDQGTHEELMQTGRSDSTYRDMVLQQSAIANTKPDARDPSKNESDDASSMTECGSSILTKSLFGKDSSTNLARTDVLRSWRTELEDLPEGIVKENAAIGPSMELMETQDESEAGEERPIGVASKFHLLWSRTKGKRGALALGCLAALVASGVFPASGFMTGKGVAALSHPDPDELRRDAYLWSLLLFAMGVADAILYTLQGFCLEVAADHLCILLKRDSLKTIIDRSISFFDNQGQDGGGLSASLSKHPANIAHGMGTVLGNVIISLGNFAGSVTAAFILSWRATVVGFAPIVLVICTGYLTVTQMERFESFCNEATLKSTEYLSEHVEAIRTVFSLGRQETVLASFAAKGEVNRRMTWPLLWATLGFAAGQSFMLLPSSLIFFYSGVLLAKEQISIHAIYAVFELQLITGFAASRLTTFVPDIARTLSSIEVVARWLTEQTPDRAYKQDENEEKEIDMGDLEFHDVEFSYPNSLGEPVVKRINLTVRQGSTVAFVGTSGSGKSSCLALISRFYDPTVGSITLNGKDIREMDLSKLRDSISLVSQDPVLFQGSIRWNVALGANRPDQVDDEAIRRACQEANILDFVLSLPDGFDTEIGLKGAQLSGGQRQRLCIARALLRDPKILLLDEATSGLDANSELAVQTALEQATQQRTTILIAHRLSTIRNADMIYVFEDGQVVESGSHVELIQRNARYLELIQAQM</sequence>
<evidence type="ECO:0000313" key="1">
    <source>
        <dbReference type="EMBL" id="PWN47244.1"/>
    </source>
</evidence>
<name>A0ACD0NNA0_9BASI</name>